<organism evidence="2 3">
    <name type="scientific">Dryococelus australis</name>
    <dbReference type="NCBI Taxonomy" id="614101"/>
    <lineage>
        <taxon>Eukaryota</taxon>
        <taxon>Metazoa</taxon>
        <taxon>Ecdysozoa</taxon>
        <taxon>Arthropoda</taxon>
        <taxon>Hexapoda</taxon>
        <taxon>Insecta</taxon>
        <taxon>Pterygota</taxon>
        <taxon>Neoptera</taxon>
        <taxon>Polyneoptera</taxon>
        <taxon>Phasmatodea</taxon>
        <taxon>Verophasmatodea</taxon>
        <taxon>Anareolatae</taxon>
        <taxon>Phasmatidae</taxon>
        <taxon>Eurycanthinae</taxon>
        <taxon>Dryococelus</taxon>
    </lineage>
</organism>
<evidence type="ECO:0000313" key="2">
    <source>
        <dbReference type="EMBL" id="KAJ8881635.1"/>
    </source>
</evidence>
<proteinExistence type="predicted"/>
<gene>
    <name evidence="2" type="ORF">PR048_018121</name>
</gene>
<dbReference type="EMBL" id="JARBHB010000006">
    <property type="protein sequence ID" value="KAJ8881635.1"/>
    <property type="molecule type" value="Genomic_DNA"/>
</dbReference>
<keyword evidence="3" id="KW-1185">Reference proteome</keyword>
<sequence>MQKSIVLNKIPIYDYTCILMNQQVMRLQVNSIRLHHHDVYTEFTNKLALLWMDDKHKILDYAIHTCSTISVATHQEKTIEDTEGDEGVDIPAGEHRHQHVYGGVDEAGLLGAPQLDNACSKQDSEQRAIGAGVRHEALCQLVPVEIPLLTPYVGPSKPQEGAPSSHETPGGTLITFVCQTMTIVVHMQMELLEWRAGRLSHPSWLRLTHNHCSVTADLGVPPPTDILTHCYPDHNTSRPHPPSPKFSTPIGSP</sequence>
<feature type="region of interest" description="Disordered" evidence="1">
    <location>
        <begin position="231"/>
        <end position="253"/>
    </location>
</feature>
<evidence type="ECO:0000313" key="3">
    <source>
        <dbReference type="Proteomes" id="UP001159363"/>
    </source>
</evidence>
<comment type="caution">
    <text evidence="2">The sequence shown here is derived from an EMBL/GenBank/DDBJ whole genome shotgun (WGS) entry which is preliminary data.</text>
</comment>
<evidence type="ECO:0000256" key="1">
    <source>
        <dbReference type="SAM" id="MobiDB-lite"/>
    </source>
</evidence>
<protein>
    <submittedName>
        <fullName evidence="2">Uncharacterized protein</fullName>
    </submittedName>
</protein>
<accession>A0ABQ9HBK3</accession>
<reference evidence="2 3" key="1">
    <citation type="submission" date="2023-02" db="EMBL/GenBank/DDBJ databases">
        <title>LHISI_Scaffold_Assembly.</title>
        <authorList>
            <person name="Stuart O.P."/>
            <person name="Cleave R."/>
            <person name="Magrath M.J.L."/>
            <person name="Mikheyev A.S."/>
        </authorList>
    </citation>
    <scope>NUCLEOTIDE SEQUENCE [LARGE SCALE GENOMIC DNA]</scope>
    <source>
        <strain evidence="2">Daus_M_001</strain>
        <tissue evidence="2">Leg muscle</tissue>
    </source>
</reference>
<name>A0ABQ9HBK3_9NEOP</name>
<dbReference type="Proteomes" id="UP001159363">
    <property type="component" value="Chromosome 5"/>
</dbReference>